<feature type="transmembrane region" description="Helical" evidence="8">
    <location>
        <begin position="406"/>
        <end position="431"/>
    </location>
</feature>
<dbReference type="AlphaFoldDB" id="A0AA36AKP3"/>
<evidence type="ECO:0000256" key="6">
    <source>
        <dbReference type="ARBA" id="ARBA00023136"/>
    </source>
</evidence>
<dbReference type="SFLD" id="SFLDG01180">
    <property type="entry name" value="SUF1"/>
    <property type="match status" value="1"/>
</dbReference>
<evidence type="ECO:0000256" key="7">
    <source>
        <dbReference type="PIRSR" id="PIRSR600175-1"/>
    </source>
</evidence>
<feature type="transmembrane region" description="Helical" evidence="8">
    <location>
        <begin position="48"/>
        <end position="67"/>
    </location>
</feature>
<evidence type="ECO:0000313" key="11">
    <source>
        <dbReference type="EMBL" id="CAI9717206.1"/>
    </source>
</evidence>
<evidence type="ECO:0000256" key="8">
    <source>
        <dbReference type="SAM" id="Phobius"/>
    </source>
</evidence>
<dbReference type="PANTHER" id="PTHR11616:SF240">
    <property type="entry name" value="BLOATED TUBULES, ISOFORM B-RELATED"/>
    <property type="match status" value="1"/>
</dbReference>
<feature type="transmembrane region" description="Helical" evidence="8">
    <location>
        <begin position="300"/>
        <end position="323"/>
    </location>
</feature>
<evidence type="ECO:0000256" key="4">
    <source>
        <dbReference type="ARBA" id="ARBA00022692"/>
    </source>
</evidence>
<dbReference type="EMBL" id="OX597815">
    <property type="protein sequence ID" value="CAI9717206.1"/>
    <property type="molecule type" value="Genomic_DNA"/>
</dbReference>
<name>A0AA36AKP3_OCTVU</name>
<keyword evidence="5 8" id="KW-1133">Transmembrane helix</keyword>
<dbReference type="GO" id="GO:0005886">
    <property type="term" value="C:plasma membrane"/>
    <property type="evidence" value="ECO:0007669"/>
    <property type="project" value="TreeGrafter"/>
</dbReference>
<dbReference type="Pfam" id="PF00209">
    <property type="entry name" value="SNF"/>
    <property type="match status" value="1"/>
</dbReference>
<feature type="transmembrane region" description="Helical" evidence="8">
    <location>
        <begin position="511"/>
        <end position="532"/>
    </location>
</feature>
<keyword evidence="7" id="KW-0915">Sodium</keyword>
<keyword evidence="3" id="KW-0813">Transport</keyword>
<evidence type="ECO:0000256" key="5">
    <source>
        <dbReference type="ARBA" id="ARBA00022989"/>
    </source>
</evidence>
<organism evidence="11 12">
    <name type="scientific">Octopus vulgaris</name>
    <name type="common">Common octopus</name>
    <dbReference type="NCBI Taxonomy" id="6645"/>
    <lineage>
        <taxon>Eukaryota</taxon>
        <taxon>Metazoa</taxon>
        <taxon>Spiralia</taxon>
        <taxon>Lophotrochozoa</taxon>
        <taxon>Mollusca</taxon>
        <taxon>Cephalopoda</taxon>
        <taxon>Coleoidea</taxon>
        <taxon>Octopodiformes</taxon>
        <taxon>Octopoda</taxon>
        <taxon>Incirrata</taxon>
        <taxon>Octopodidae</taxon>
        <taxon>Octopus</taxon>
    </lineage>
</organism>
<dbReference type="SUPFAM" id="SSF161070">
    <property type="entry name" value="SNF-like"/>
    <property type="match status" value="1"/>
</dbReference>
<evidence type="ECO:0000256" key="1">
    <source>
        <dbReference type="ARBA" id="ARBA00004141"/>
    </source>
</evidence>
<evidence type="ECO:0000259" key="9">
    <source>
        <dbReference type="Pfam" id="PF17171"/>
    </source>
</evidence>
<dbReference type="SUPFAM" id="SSF47616">
    <property type="entry name" value="GST C-terminal domain-like"/>
    <property type="match status" value="1"/>
</dbReference>
<feature type="binding site" evidence="7">
    <location>
        <position position="30"/>
    </location>
    <ligand>
        <name>Na(+)</name>
        <dbReference type="ChEBI" id="CHEBI:29101"/>
        <label>1</label>
    </ligand>
</feature>
<dbReference type="Proteomes" id="UP001162480">
    <property type="component" value="Chromosome 2"/>
</dbReference>
<feature type="domain" description="Thioredoxin-like fold" evidence="10">
    <location>
        <begin position="626"/>
        <end position="692"/>
    </location>
</feature>
<evidence type="ECO:0000256" key="3">
    <source>
        <dbReference type="ARBA" id="ARBA00022448"/>
    </source>
</evidence>
<dbReference type="Gene3D" id="1.20.1050.10">
    <property type="match status" value="1"/>
</dbReference>
<dbReference type="SFLD" id="SFLDS00019">
    <property type="entry name" value="Glutathione_Transferase_(cytos"/>
    <property type="match status" value="1"/>
</dbReference>
<feature type="transmembrane region" description="Helical" evidence="8">
    <location>
        <begin position="269"/>
        <end position="288"/>
    </location>
</feature>
<dbReference type="SFLD" id="SFLDG01200">
    <property type="entry name" value="SUF1.1"/>
    <property type="match status" value="1"/>
</dbReference>
<reference evidence="11" key="1">
    <citation type="submission" date="2023-08" db="EMBL/GenBank/DDBJ databases">
        <authorList>
            <person name="Alioto T."/>
            <person name="Alioto T."/>
            <person name="Gomez Garrido J."/>
        </authorList>
    </citation>
    <scope>NUCLEOTIDE SEQUENCE</scope>
</reference>
<dbReference type="InterPro" id="IPR033468">
    <property type="entry name" value="Metaxin_GST"/>
</dbReference>
<feature type="binding site" evidence="7">
    <location>
        <position position="275"/>
    </location>
    <ligand>
        <name>Na(+)</name>
        <dbReference type="ChEBI" id="CHEBI:29101"/>
        <label>1</label>
    </ligand>
</feature>
<dbReference type="CDD" id="cd03193">
    <property type="entry name" value="GST_C_Metaxin"/>
    <property type="match status" value="1"/>
</dbReference>
<keyword evidence="4 8" id="KW-0812">Transmembrane</keyword>
<feature type="transmembrane region" description="Helical" evidence="8">
    <location>
        <begin position="171"/>
        <end position="191"/>
    </location>
</feature>
<feature type="transmembrane region" description="Helical" evidence="8">
    <location>
        <begin position="470"/>
        <end position="491"/>
    </location>
</feature>
<feature type="transmembrane region" description="Helical" evidence="8">
    <location>
        <begin position="437"/>
        <end position="458"/>
    </location>
</feature>
<proteinExistence type="inferred from homology"/>
<comment type="similarity">
    <text evidence="2">Belongs to the FAX family.</text>
</comment>
<dbReference type="InterPro" id="IPR026928">
    <property type="entry name" value="FAX/IsoI-like"/>
</dbReference>
<keyword evidence="12" id="KW-1185">Reference proteome</keyword>
<feature type="transmembrane region" description="Helical" evidence="8">
    <location>
        <begin position="79"/>
        <end position="103"/>
    </location>
</feature>
<dbReference type="GO" id="GO:0006865">
    <property type="term" value="P:amino acid transport"/>
    <property type="evidence" value="ECO:0007669"/>
    <property type="project" value="TreeGrafter"/>
</dbReference>
<feature type="transmembrane region" description="Helical" evidence="8">
    <location>
        <begin position="361"/>
        <end position="386"/>
    </location>
</feature>
<gene>
    <name evidence="11" type="ORF">OCTVUL_1B019517</name>
</gene>
<dbReference type="PANTHER" id="PTHR11616">
    <property type="entry name" value="SODIUM/CHLORIDE DEPENDENT TRANSPORTER"/>
    <property type="match status" value="1"/>
</dbReference>
<feature type="transmembrane region" description="Helical" evidence="8">
    <location>
        <begin position="203"/>
        <end position="223"/>
    </location>
</feature>
<dbReference type="Pfam" id="PF17172">
    <property type="entry name" value="GST_N_4"/>
    <property type="match status" value="1"/>
</dbReference>
<feature type="transmembrane region" description="Helical" evidence="8">
    <location>
        <begin position="20"/>
        <end position="42"/>
    </location>
</feature>
<dbReference type="GO" id="GO:0046872">
    <property type="term" value="F:metal ion binding"/>
    <property type="evidence" value="ECO:0007669"/>
    <property type="project" value="UniProtKB-KW"/>
</dbReference>
<feature type="domain" description="Metaxin glutathione S-transferase" evidence="9">
    <location>
        <begin position="744"/>
        <end position="805"/>
    </location>
</feature>
<evidence type="ECO:0000313" key="12">
    <source>
        <dbReference type="Proteomes" id="UP001162480"/>
    </source>
</evidence>
<dbReference type="InterPro" id="IPR012336">
    <property type="entry name" value="Thioredoxin-like_fold"/>
</dbReference>
<dbReference type="InterPro" id="IPR000175">
    <property type="entry name" value="Na/ntran_symport"/>
</dbReference>
<evidence type="ECO:0000256" key="2">
    <source>
        <dbReference type="ARBA" id="ARBA00006475"/>
    </source>
</evidence>
<keyword evidence="6 8" id="KW-0472">Membrane</keyword>
<accession>A0AA36AKP3</accession>
<dbReference type="InterPro" id="IPR036282">
    <property type="entry name" value="Glutathione-S-Trfase_C_sf"/>
</dbReference>
<protein>
    <submittedName>
        <fullName evidence="11">Sodiumchloride1-likedependent and chloride-dependent transporter XTRP3-like</fullName>
    </submittedName>
</protein>
<feature type="binding site" evidence="7">
    <location>
        <position position="373"/>
    </location>
    <ligand>
        <name>Na(+)</name>
        <dbReference type="ChEBI" id="CHEBI:29101"/>
        <label>1</label>
    </ligand>
</feature>
<sequence>MTEDLTFVCREATPVRWNLLQFALICSYTVGYSGLTSFPYYLVRHTGLFLVAFYSLAVLICVPVCYVQLKLGSLFRSGTVGIIGSIMPLFKGAGIALLIMTYIRCLMFSVEMSYGLFYTFASLQQPFPWSLSKYNKTLWPSIIGIYDSGADRYLNLDVLERTEHIGESGTLVWHLSLVLLATWIIIYFCVFRGAAWIGKVFMVLCPVTMGILGIILIYGHAVVPTAEKTFSYMFLGYFDISKTEDEVKNEVGQAIKNHLGDPKTWMDALIMHIYSMGLWSGVVPMLGSHLPNKKVLLNTAWMLLLLTYGLLPHWLLVAIVPYINPQDIGGVLSSTPGMKQGLPVLLVSVANTFSQYNLSPVIASMVYLSFFLLALLHQIIHLEVVLDSFLLSLPTSLHRFLNRREYTIAIVCFFSLLVSLSCVCQGGFHLYTLVNNYLDRYLCVLILITTVPFIIAYIKQESLHFPIERACMTMWFGIAPLSAACLLTYFMIRYVYATPVVGYEERWANGIGWAIAAGPIVLGIGLGTFFVLHNQKGTLKERFLQSLRIETTVLETNQSEFDSVETGDTPLNRSPPTEMKKRPLDFDIETVDDICADEEINTVKIVEVTLQSKDKSKAADSDHSVTFSSKGKLPWMVYNDKPVADSQFCIEYLNKKLGINLNKAYADLDVSVGRAFQKMAEEEFYWTMCAVTFGEDLTEVKKVLPYKGIELWIKLTAIKHVVQKEMWGHGIGRHNSKEIWSIGERDLHAISTFLGKKKYFLGDEPSEVDCAMFAMLAMVKWNMPKTPHESLMKKLTNLGAYCERMKERYWPDWEECSRSSKKFKDDSYILKNRQKSK</sequence>
<dbReference type="InterPro" id="IPR037272">
    <property type="entry name" value="SNS_sf"/>
</dbReference>
<dbReference type="GO" id="GO:0035725">
    <property type="term" value="P:sodium ion transmembrane transport"/>
    <property type="evidence" value="ECO:0007669"/>
    <property type="project" value="TreeGrafter"/>
</dbReference>
<dbReference type="InterPro" id="IPR040079">
    <property type="entry name" value="Glutathione_S-Trfase"/>
</dbReference>
<evidence type="ECO:0000259" key="10">
    <source>
        <dbReference type="Pfam" id="PF17172"/>
    </source>
</evidence>
<keyword evidence="7" id="KW-0479">Metal-binding</keyword>
<dbReference type="Pfam" id="PF17171">
    <property type="entry name" value="GST_C_6"/>
    <property type="match status" value="1"/>
</dbReference>
<comment type="subcellular location">
    <subcellularLocation>
        <location evidence="1">Membrane</location>
        <topology evidence="1">Multi-pass membrane protein</topology>
    </subcellularLocation>
</comment>